<dbReference type="Pfam" id="PF01502">
    <property type="entry name" value="PRA-CH"/>
    <property type="match status" value="1"/>
</dbReference>
<feature type="binding site" evidence="7">
    <location>
        <position position="78"/>
    </location>
    <ligand>
        <name>Mg(2+)</name>
        <dbReference type="ChEBI" id="CHEBI:18420"/>
    </ligand>
</feature>
<dbReference type="GO" id="GO:0004635">
    <property type="term" value="F:phosphoribosyl-AMP cyclohydrolase activity"/>
    <property type="evidence" value="ECO:0007669"/>
    <property type="project" value="UniProtKB-UniRule"/>
</dbReference>
<dbReference type="GO" id="GO:0000105">
    <property type="term" value="P:L-histidine biosynthetic process"/>
    <property type="evidence" value="ECO:0007669"/>
    <property type="project" value="UniProtKB-UniRule"/>
</dbReference>
<gene>
    <name evidence="7 9" type="primary">hisI</name>
    <name evidence="9" type="ORF">V6M85_12150</name>
</gene>
<feature type="binding site" evidence="7">
    <location>
        <position position="102"/>
    </location>
    <ligand>
        <name>Zn(2+)</name>
        <dbReference type="ChEBI" id="CHEBI:29105"/>
        <note>ligand shared between dimeric partners</note>
    </ligand>
</feature>
<feature type="binding site" evidence="7">
    <location>
        <position position="82"/>
    </location>
    <ligand>
        <name>Mg(2+)</name>
        <dbReference type="ChEBI" id="CHEBI:18420"/>
    </ligand>
</feature>
<evidence type="ECO:0000256" key="6">
    <source>
        <dbReference type="ARBA" id="ARBA00023102"/>
    </source>
</evidence>
<comment type="catalytic activity">
    <reaction evidence="1 7">
        <text>1-(5-phospho-beta-D-ribosyl)-5'-AMP + H2O = 1-(5-phospho-beta-D-ribosyl)-5-[(5-phospho-beta-D-ribosylamino)methylideneamino]imidazole-4-carboxamide</text>
        <dbReference type="Rhea" id="RHEA:20049"/>
        <dbReference type="ChEBI" id="CHEBI:15377"/>
        <dbReference type="ChEBI" id="CHEBI:58435"/>
        <dbReference type="ChEBI" id="CHEBI:59457"/>
        <dbReference type="EC" id="3.5.4.19"/>
    </reaction>
</comment>
<dbReference type="EC" id="3.5.4.19" evidence="7"/>
<keyword evidence="7" id="KW-0862">Zinc</keyword>
<organism evidence="9 10">
    <name type="scientific">Sulfolobus tengchongensis</name>
    <dbReference type="NCBI Taxonomy" id="207809"/>
    <lineage>
        <taxon>Archaea</taxon>
        <taxon>Thermoproteota</taxon>
        <taxon>Thermoprotei</taxon>
        <taxon>Sulfolobales</taxon>
        <taxon>Sulfolobaceae</taxon>
        <taxon>Sulfolobus</taxon>
    </lineage>
</organism>
<dbReference type="EMBL" id="CP146016">
    <property type="protein sequence ID" value="WWQ61842.1"/>
    <property type="molecule type" value="Genomic_DNA"/>
</dbReference>
<dbReference type="RefSeq" id="WP_338604793.1">
    <property type="nucleotide sequence ID" value="NZ_CP146016.1"/>
</dbReference>
<dbReference type="InterPro" id="IPR026660">
    <property type="entry name" value="PRA-CH"/>
</dbReference>
<feature type="domain" description="Phosphoribosyl-AMP cyclohydrolase" evidence="8">
    <location>
        <begin position="31"/>
        <end position="104"/>
    </location>
</feature>
<accession>A0AAX4L5H0</accession>
<name>A0AAX4L5H0_9CREN</name>
<dbReference type="GO" id="GO:0004636">
    <property type="term" value="F:phosphoribosyl-ATP diphosphatase activity"/>
    <property type="evidence" value="ECO:0007669"/>
    <property type="project" value="UniProtKB-ARBA"/>
</dbReference>
<feature type="binding site" evidence="7">
    <location>
        <position position="80"/>
    </location>
    <ligand>
        <name>Mg(2+)</name>
        <dbReference type="ChEBI" id="CHEBI:18420"/>
    </ligand>
</feature>
<keyword evidence="7" id="KW-0460">Magnesium</keyword>
<keyword evidence="7" id="KW-0479">Metal-binding</keyword>
<comment type="function">
    <text evidence="7">Catalyzes the hydrolysis of the adenine ring of phosphoribosyl-AMP.</text>
</comment>
<protein>
    <recommendedName>
        <fullName evidence="7">Phosphoribosyl-AMP cyclohydrolase</fullName>
        <shortName evidence="7">PRA-CH</shortName>
        <ecNumber evidence="7">3.5.4.19</ecNumber>
    </recommendedName>
</protein>
<keyword evidence="4 7" id="KW-0028">Amino-acid biosynthesis</keyword>
<evidence type="ECO:0000313" key="9">
    <source>
        <dbReference type="EMBL" id="WWQ61842.1"/>
    </source>
</evidence>
<reference evidence="9 10" key="1">
    <citation type="submission" date="2024-02" db="EMBL/GenBank/DDBJ databases">
        <title>STSV induces naive adaptation in Sulfolobus.</title>
        <authorList>
            <person name="Xiang X."/>
            <person name="Song M."/>
        </authorList>
    </citation>
    <scope>NUCLEOTIDE SEQUENCE [LARGE SCALE GENOMIC DNA]</scope>
    <source>
        <strain evidence="9 10">RT2</strain>
    </source>
</reference>
<keyword evidence="6 7" id="KW-0368">Histidine biosynthesis</keyword>
<keyword evidence="3 7" id="KW-0963">Cytoplasm</keyword>
<evidence type="ECO:0000313" key="10">
    <source>
        <dbReference type="Proteomes" id="UP001432202"/>
    </source>
</evidence>
<evidence type="ECO:0000256" key="2">
    <source>
        <dbReference type="ARBA" id="ARBA00005169"/>
    </source>
</evidence>
<evidence type="ECO:0000256" key="3">
    <source>
        <dbReference type="ARBA" id="ARBA00022490"/>
    </source>
</evidence>
<dbReference type="GeneID" id="89337533"/>
<comment type="subunit">
    <text evidence="7">Homodimer.</text>
</comment>
<proteinExistence type="inferred from homology"/>
<dbReference type="PANTHER" id="PTHR42945">
    <property type="entry name" value="HISTIDINE BIOSYNTHESIS BIFUNCTIONAL PROTEIN"/>
    <property type="match status" value="1"/>
</dbReference>
<comment type="subcellular location">
    <subcellularLocation>
        <location evidence="7">Cytoplasm</location>
    </subcellularLocation>
</comment>
<dbReference type="PANTHER" id="PTHR42945:SF1">
    <property type="entry name" value="HISTIDINE BIOSYNTHESIS BIFUNCTIONAL PROTEIN HIS7"/>
    <property type="match status" value="1"/>
</dbReference>
<comment type="similarity">
    <text evidence="7">Belongs to the PRA-CH family.</text>
</comment>
<evidence type="ECO:0000256" key="5">
    <source>
        <dbReference type="ARBA" id="ARBA00022801"/>
    </source>
</evidence>
<comment type="pathway">
    <text evidence="2 7">Amino-acid biosynthesis; L-histidine biosynthesis; L-histidine from 5-phospho-alpha-D-ribose 1-diphosphate: step 3/9.</text>
</comment>
<keyword evidence="10" id="KW-1185">Reference proteome</keyword>
<dbReference type="AlphaFoldDB" id="A0AAX4L5H0"/>
<evidence type="ECO:0000256" key="4">
    <source>
        <dbReference type="ARBA" id="ARBA00022605"/>
    </source>
</evidence>
<evidence type="ECO:0000259" key="8">
    <source>
        <dbReference type="Pfam" id="PF01502"/>
    </source>
</evidence>
<comment type="cofactor">
    <cofactor evidence="7">
        <name>Mg(2+)</name>
        <dbReference type="ChEBI" id="CHEBI:18420"/>
    </cofactor>
    <text evidence="7">Binds 1 Mg(2+) ion per subunit.</text>
</comment>
<sequence length="115" mass="13105">MKKIVSSLNFRHEENTIIAVIQDYKTNEVLMVGNMNKEALIKTLTTGYLHLWSLSRKRLWLKGETSGHFQIIQEIKVDCDADAILLKVKSLGPICHTGNSTCFYRSYSDIINSKS</sequence>
<evidence type="ECO:0000256" key="7">
    <source>
        <dbReference type="HAMAP-Rule" id="MF_01021"/>
    </source>
</evidence>
<dbReference type="Proteomes" id="UP001432202">
    <property type="component" value="Chromosome"/>
</dbReference>
<dbReference type="Gene3D" id="3.10.20.810">
    <property type="entry name" value="Phosphoribosyl-AMP cyclohydrolase"/>
    <property type="match status" value="1"/>
</dbReference>
<dbReference type="SUPFAM" id="SSF141734">
    <property type="entry name" value="HisI-like"/>
    <property type="match status" value="1"/>
</dbReference>
<evidence type="ECO:0000256" key="1">
    <source>
        <dbReference type="ARBA" id="ARBA00000024"/>
    </source>
</evidence>
<dbReference type="FunFam" id="3.10.20.810:FF:000001">
    <property type="entry name" value="Histidine biosynthesis bifunctional protein HisIE"/>
    <property type="match status" value="1"/>
</dbReference>
<dbReference type="GO" id="GO:0008270">
    <property type="term" value="F:zinc ion binding"/>
    <property type="evidence" value="ECO:0007669"/>
    <property type="project" value="UniProtKB-UniRule"/>
</dbReference>
<comment type="cofactor">
    <cofactor evidence="7">
        <name>Zn(2+)</name>
        <dbReference type="ChEBI" id="CHEBI:29105"/>
    </cofactor>
    <text evidence="7">Binds 1 zinc ion per subunit.</text>
</comment>
<dbReference type="GO" id="GO:0005737">
    <property type="term" value="C:cytoplasm"/>
    <property type="evidence" value="ECO:0007669"/>
    <property type="project" value="UniProtKB-SubCell"/>
</dbReference>
<dbReference type="GO" id="GO:0000287">
    <property type="term" value="F:magnesium ion binding"/>
    <property type="evidence" value="ECO:0007669"/>
    <property type="project" value="UniProtKB-UniRule"/>
</dbReference>
<dbReference type="InterPro" id="IPR002496">
    <property type="entry name" value="PRib_AMP_CycHydrolase_dom"/>
</dbReference>
<keyword evidence="5 7" id="KW-0378">Hydrolase</keyword>
<feature type="binding site" evidence="7">
    <location>
        <position position="79"/>
    </location>
    <ligand>
        <name>Zn(2+)</name>
        <dbReference type="ChEBI" id="CHEBI:29105"/>
        <note>ligand shared between dimeric partners</note>
    </ligand>
</feature>
<dbReference type="InterPro" id="IPR038019">
    <property type="entry name" value="PRib_AMP_CycHydrolase_sf"/>
</dbReference>
<dbReference type="HAMAP" id="MF_01021">
    <property type="entry name" value="HisI"/>
    <property type="match status" value="1"/>
</dbReference>
<dbReference type="NCBIfam" id="NF000768">
    <property type="entry name" value="PRK00051.1"/>
    <property type="match status" value="1"/>
</dbReference>
<feature type="binding site" evidence="7">
    <location>
        <position position="95"/>
    </location>
    <ligand>
        <name>Zn(2+)</name>
        <dbReference type="ChEBI" id="CHEBI:29105"/>
        <note>ligand shared between dimeric partners</note>
    </ligand>
</feature>